<feature type="non-terminal residue" evidence="3">
    <location>
        <position position="726"/>
    </location>
</feature>
<reference evidence="3 4" key="1">
    <citation type="submission" date="2019-03" db="EMBL/GenBank/DDBJ databases">
        <title>Single cell metagenomics reveals metabolic interactions within the superorganism composed of flagellate Streblomastix strix and complex community of Bacteroidetes bacteria on its surface.</title>
        <authorList>
            <person name="Treitli S.C."/>
            <person name="Kolisko M."/>
            <person name="Husnik F."/>
            <person name="Keeling P."/>
            <person name="Hampl V."/>
        </authorList>
    </citation>
    <scope>NUCLEOTIDE SEQUENCE [LARGE SCALE GENOMIC DNA]</scope>
    <source>
        <strain evidence="3">ST1C</strain>
    </source>
</reference>
<keyword evidence="1" id="KW-0175">Coiled coil</keyword>
<feature type="compositionally biased region" description="Polar residues" evidence="2">
    <location>
        <begin position="241"/>
        <end position="252"/>
    </location>
</feature>
<dbReference type="Proteomes" id="UP000324800">
    <property type="component" value="Unassembled WGS sequence"/>
</dbReference>
<comment type="caution">
    <text evidence="3">The sequence shown here is derived from an EMBL/GenBank/DDBJ whole genome shotgun (WGS) entry which is preliminary data.</text>
</comment>
<dbReference type="EMBL" id="SNRW01003228">
    <property type="protein sequence ID" value="KAA6390414.1"/>
    <property type="molecule type" value="Genomic_DNA"/>
</dbReference>
<proteinExistence type="predicted"/>
<dbReference type="AlphaFoldDB" id="A0A5J4W664"/>
<feature type="compositionally biased region" description="Basic and acidic residues" evidence="2">
    <location>
        <begin position="360"/>
        <end position="383"/>
    </location>
</feature>
<feature type="region of interest" description="Disordered" evidence="2">
    <location>
        <begin position="675"/>
        <end position="726"/>
    </location>
</feature>
<feature type="compositionally biased region" description="Basic and acidic residues" evidence="2">
    <location>
        <begin position="692"/>
        <end position="726"/>
    </location>
</feature>
<accession>A0A5J4W664</accession>
<sequence length="726" mass="85914">MIDNLSRTQVGLNKLRRGRKESSNKLVFNQDPNNAYLSSLVQEKNEKILSQQREIRKTAVAISRKNVKQMLDKNQPLLDKGLIEWMDDSESQKFNDGKEGEYQQQEILAQSSNSIENNQNLADLINSQTNKQGTGERKQVFRKGRNEREYIEDLRLSIMLLIDVLHFDTRNNLLHGITNWYDNDQNSGNFLNFGEEQEQEQDQFYQFNLGRSGIEDQGTSLGWNVKNRKNTRAQTKEKKNQQTNRSNHSIKLSTDRLNDNQLLLSQFDSGYPSRANSSLSNQQLPYSLAIPIETMYQDDDNEQDGGMQDDNKFLRMKQRDKLIGFGTDGKTVQAKQKEKEAQMKEDLMKKQNFVSPRTGKQKDKEEESLNQIVEKENNEKKEKEDDEQQEKEYEEYQIKGVQLTKSKNNTIYDEVDHAIESFSEGISDTWNTWIELQKRINTLTYYKQAIQEEAERKDRQESEIIKQLIDEGFDLNDDERREQELQHTIILTRQMESMLLELQFKINEKERERKQLELRYEEKINRLIEIAPPKDSLMQNKSGKGGKEDLNDYLVYEKDKLEDQMKRMFKRLQQKNNEIKQLFDQVKELGKDGRFQSLNDMAFGQYKDLPSGPTLKELGFDSENNSLSEFEYFFQQRKKVDKESQTILSQSIHNTFVEQMKKMMDMQKAGEGRMKRMNQNEQINDYGYSKQEFQKQERQKKDKEEREKMELIKRIDMEQKKKMDKL</sequence>
<evidence type="ECO:0000256" key="1">
    <source>
        <dbReference type="SAM" id="Coils"/>
    </source>
</evidence>
<organism evidence="3 4">
    <name type="scientific">Streblomastix strix</name>
    <dbReference type="NCBI Taxonomy" id="222440"/>
    <lineage>
        <taxon>Eukaryota</taxon>
        <taxon>Metamonada</taxon>
        <taxon>Preaxostyla</taxon>
        <taxon>Oxymonadida</taxon>
        <taxon>Streblomastigidae</taxon>
        <taxon>Streblomastix</taxon>
    </lineage>
</organism>
<feature type="compositionally biased region" description="Basic and acidic residues" evidence="2">
    <location>
        <begin position="335"/>
        <end position="349"/>
    </location>
</feature>
<feature type="region of interest" description="Disordered" evidence="2">
    <location>
        <begin position="227"/>
        <end position="253"/>
    </location>
</feature>
<feature type="coiled-coil region" evidence="1">
    <location>
        <begin position="558"/>
        <end position="592"/>
    </location>
</feature>
<name>A0A5J4W664_9EUKA</name>
<gene>
    <name evidence="3" type="ORF">EZS28_014061</name>
</gene>
<feature type="region of interest" description="Disordered" evidence="2">
    <location>
        <begin position="326"/>
        <end position="394"/>
    </location>
</feature>
<evidence type="ECO:0000313" key="4">
    <source>
        <dbReference type="Proteomes" id="UP000324800"/>
    </source>
</evidence>
<protein>
    <submittedName>
        <fullName evidence="3">Uncharacterized protein</fullName>
    </submittedName>
</protein>
<feature type="coiled-coil region" evidence="1">
    <location>
        <begin position="499"/>
        <end position="526"/>
    </location>
</feature>
<evidence type="ECO:0000256" key="2">
    <source>
        <dbReference type="SAM" id="MobiDB-lite"/>
    </source>
</evidence>
<evidence type="ECO:0000313" key="3">
    <source>
        <dbReference type="EMBL" id="KAA6390414.1"/>
    </source>
</evidence>